<comment type="caution">
    <text evidence="1">The sequence shown here is derived from an EMBL/GenBank/DDBJ whole genome shotgun (WGS) entry which is preliminary data.</text>
</comment>
<keyword evidence="2" id="KW-1185">Reference proteome</keyword>
<evidence type="ECO:0000313" key="2">
    <source>
        <dbReference type="Proteomes" id="UP000789920"/>
    </source>
</evidence>
<name>A0ACA9RV04_9GLOM</name>
<proteinExistence type="predicted"/>
<evidence type="ECO:0000313" key="1">
    <source>
        <dbReference type="EMBL" id="CAG8810780.1"/>
    </source>
</evidence>
<organism evidence="1 2">
    <name type="scientific">Racocetra persica</name>
    <dbReference type="NCBI Taxonomy" id="160502"/>
    <lineage>
        <taxon>Eukaryota</taxon>
        <taxon>Fungi</taxon>
        <taxon>Fungi incertae sedis</taxon>
        <taxon>Mucoromycota</taxon>
        <taxon>Glomeromycotina</taxon>
        <taxon>Glomeromycetes</taxon>
        <taxon>Diversisporales</taxon>
        <taxon>Gigasporaceae</taxon>
        <taxon>Racocetra</taxon>
    </lineage>
</organism>
<protein>
    <submittedName>
        <fullName evidence="1">2877_t:CDS:1</fullName>
    </submittedName>
</protein>
<reference evidence="1" key="1">
    <citation type="submission" date="2021-06" db="EMBL/GenBank/DDBJ databases">
        <authorList>
            <person name="Kallberg Y."/>
            <person name="Tangrot J."/>
            <person name="Rosling A."/>
        </authorList>
    </citation>
    <scope>NUCLEOTIDE SEQUENCE</scope>
    <source>
        <strain evidence="1">MA461A</strain>
    </source>
</reference>
<accession>A0ACA9RV04</accession>
<sequence length="130" mass="14670">MIHGSFRFPSVRNFFRALIFWLYICTTLYTYVKAEGSSGAGCKVTGVDSQQYDLSPLTKTSKDWEVEPKKDFNYKFKLNVCKATIDTPEEIKQKDLVGIWDLSGSSEGGSTIKGYLVCRSYQEDLLLKGA</sequence>
<dbReference type="EMBL" id="CAJVQC010071650">
    <property type="protein sequence ID" value="CAG8810780.1"/>
    <property type="molecule type" value="Genomic_DNA"/>
</dbReference>
<feature type="non-terminal residue" evidence="1">
    <location>
        <position position="130"/>
    </location>
</feature>
<dbReference type="Proteomes" id="UP000789920">
    <property type="component" value="Unassembled WGS sequence"/>
</dbReference>
<gene>
    <name evidence="1" type="ORF">RPERSI_LOCUS23156</name>
</gene>